<dbReference type="HOGENOM" id="CLU_027562_23_0_9"/>
<evidence type="ECO:0000256" key="2">
    <source>
        <dbReference type="ARBA" id="ARBA00023125"/>
    </source>
</evidence>
<dbReference type="STRING" id="160454.RV10_GL005104"/>
<evidence type="ECO:0000313" key="12">
    <source>
        <dbReference type="EMBL" id="EOH97761.1"/>
    </source>
</evidence>
<gene>
    <name evidence="12" type="ORF">UAU_00429</name>
    <name evidence="11" type="ORF">UAU_01096</name>
    <name evidence="10" type="ORF">UAU_01363</name>
    <name evidence="9" type="ORF">UAU_01929</name>
    <name evidence="8" type="ORF">UAU_02643</name>
    <name evidence="7" type="ORF">UAU_02718</name>
    <name evidence="6" type="ORF">UAU_03678</name>
    <name evidence="5" type="ORF">UAU_04841</name>
</gene>
<reference evidence="6 13" key="1">
    <citation type="submission" date="2013-02" db="EMBL/GenBank/DDBJ databases">
        <title>The Genome Sequence of Enterococcus pallens BAA-351.</title>
        <authorList>
            <consortium name="The Broad Institute Genome Sequencing Platform"/>
            <consortium name="The Broad Institute Genome Sequencing Center for Infectious Disease"/>
            <person name="Earl A.M."/>
            <person name="Gilmore M.S."/>
            <person name="Lebreton F."/>
            <person name="Walker B."/>
            <person name="Young S.K."/>
            <person name="Zeng Q."/>
            <person name="Gargeya S."/>
            <person name="Fitzgerald M."/>
            <person name="Haas B."/>
            <person name="Abouelleil A."/>
            <person name="Alvarado L."/>
            <person name="Arachchi H.M."/>
            <person name="Berlin A.M."/>
            <person name="Chapman S.B."/>
            <person name="Dewar J."/>
            <person name="Goldberg J."/>
            <person name="Griggs A."/>
            <person name="Gujja S."/>
            <person name="Hansen M."/>
            <person name="Howarth C."/>
            <person name="Imamovic A."/>
            <person name="Larimer J."/>
            <person name="McCowan C."/>
            <person name="Murphy C."/>
            <person name="Neiman D."/>
            <person name="Pearson M."/>
            <person name="Priest M."/>
            <person name="Roberts A."/>
            <person name="Saif S."/>
            <person name="Shea T."/>
            <person name="Sisk P."/>
            <person name="Sykes S."/>
            <person name="Wortman J."/>
            <person name="Nusbaum C."/>
            <person name="Birren B."/>
        </authorList>
    </citation>
    <scope>NUCLEOTIDE SEQUENCE [LARGE SCALE GENOMIC DNA]</scope>
    <source>
        <strain evidence="6 13">ATCC BAA-351</strain>
    </source>
</reference>
<evidence type="ECO:0000313" key="5">
    <source>
        <dbReference type="EMBL" id="EOH87986.1"/>
    </source>
</evidence>
<evidence type="ECO:0000313" key="13">
    <source>
        <dbReference type="Proteomes" id="UP000013782"/>
    </source>
</evidence>
<dbReference type="GO" id="GO:0003677">
    <property type="term" value="F:DNA binding"/>
    <property type="evidence" value="ECO:0007669"/>
    <property type="project" value="UniProtKB-KW"/>
</dbReference>
<evidence type="ECO:0000313" key="11">
    <source>
        <dbReference type="EMBL" id="EOH96001.1"/>
    </source>
</evidence>
<dbReference type="Gene3D" id="1.10.443.10">
    <property type="entry name" value="Intergrase catalytic core"/>
    <property type="match status" value="1"/>
</dbReference>
<dbReference type="EMBL" id="AJAQ01000017">
    <property type="protein sequence ID" value="EOH93522.1"/>
    <property type="molecule type" value="Genomic_DNA"/>
</dbReference>
<evidence type="ECO:0000256" key="3">
    <source>
        <dbReference type="ARBA" id="ARBA00023172"/>
    </source>
</evidence>
<evidence type="ECO:0000313" key="7">
    <source>
        <dbReference type="EMBL" id="EOH93076.1"/>
    </source>
</evidence>
<dbReference type="PANTHER" id="PTHR30349:SF41">
    <property type="entry name" value="INTEGRASE_RECOMBINASE PROTEIN MJ0367-RELATED"/>
    <property type="match status" value="1"/>
</dbReference>
<protein>
    <recommendedName>
        <fullName evidence="4">Tyr recombinase domain-containing protein</fullName>
    </recommendedName>
</protein>
<dbReference type="SUPFAM" id="SSF56349">
    <property type="entry name" value="DNA breaking-rejoining enzymes"/>
    <property type="match status" value="1"/>
</dbReference>
<dbReference type="PROSITE" id="PS51898">
    <property type="entry name" value="TYR_RECOMBINASE"/>
    <property type="match status" value="1"/>
</dbReference>
<dbReference type="EMBL" id="AJAQ01000009">
    <property type="protein sequence ID" value="EOH96001.1"/>
    <property type="molecule type" value="Genomic_DNA"/>
</dbReference>
<dbReference type="PANTHER" id="PTHR30349">
    <property type="entry name" value="PHAGE INTEGRASE-RELATED"/>
    <property type="match status" value="1"/>
</dbReference>
<proteinExistence type="inferred from homology"/>
<dbReference type="GO" id="GO:0006310">
    <property type="term" value="P:DNA recombination"/>
    <property type="evidence" value="ECO:0007669"/>
    <property type="project" value="UniProtKB-KW"/>
</dbReference>
<dbReference type="InterPro" id="IPR011010">
    <property type="entry name" value="DNA_brk_join_enz"/>
</dbReference>
<keyword evidence="2" id="KW-0238">DNA-binding</keyword>
<dbReference type="EMBL" id="AJAQ01000015">
    <property type="protein sequence ID" value="EOH94194.1"/>
    <property type="molecule type" value="Genomic_DNA"/>
</dbReference>
<organism evidence="6 13">
    <name type="scientific">Enterococcus pallens ATCC BAA-351</name>
    <dbReference type="NCBI Taxonomy" id="1158607"/>
    <lineage>
        <taxon>Bacteria</taxon>
        <taxon>Bacillati</taxon>
        <taxon>Bacillota</taxon>
        <taxon>Bacilli</taxon>
        <taxon>Lactobacillales</taxon>
        <taxon>Enterococcaceae</taxon>
        <taxon>Enterococcus</taxon>
    </lineage>
</organism>
<dbReference type="InterPro" id="IPR050090">
    <property type="entry name" value="Tyrosine_recombinase_XerCD"/>
</dbReference>
<dbReference type="EMBL" id="AJAQ01000011">
    <property type="protein sequence ID" value="EOH95401.1"/>
    <property type="molecule type" value="Genomic_DNA"/>
</dbReference>
<evidence type="ECO:0000313" key="10">
    <source>
        <dbReference type="EMBL" id="EOH95401.1"/>
    </source>
</evidence>
<keyword evidence="13" id="KW-1185">Reference proteome</keyword>
<comment type="caution">
    <text evidence="6">The sequence shown here is derived from an EMBL/GenBank/DDBJ whole genome shotgun (WGS) entry which is preliminary data.</text>
</comment>
<feature type="domain" description="Tyr recombinase" evidence="4">
    <location>
        <begin position="213"/>
        <end position="400"/>
    </location>
</feature>
<dbReference type="InterPro" id="IPR013762">
    <property type="entry name" value="Integrase-like_cat_sf"/>
</dbReference>
<dbReference type="RefSeq" id="WP_010755493.1">
    <property type="nucleotide sequence ID" value="NZ_ASWD01000001.1"/>
</dbReference>
<accession>R2SST0</accession>
<dbReference type="Pfam" id="PF00589">
    <property type="entry name" value="Phage_integrase"/>
    <property type="match status" value="1"/>
</dbReference>
<comment type="similarity">
    <text evidence="1">Belongs to the 'phage' integrase family.</text>
</comment>
<evidence type="ECO:0000259" key="4">
    <source>
        <dbReference type="PROSITE" id="PS51898"/>
    </source>
</evidence>
<evidence type="ECO:0000313" key="9">
    <source>
        <dbReference type="EMBL" id="EOH94194.1"/>
    </source>
</evidence>
<dbReference type="PATRIC" id="fig|1158607.3.peg.1094"/>
<dbReference type="EMBL" id="AJAQ01000018">
    <property type="protein sequence ID" value="EOH93076.1"/>
    <property type="molecule type" value="Genomic_DNA"/>
</dbReference>
<name>R2SST0_9ENTE</name>
<keyword evidence="3" id="KW-0233">DNA recombination</keyword>
<evidence type="ECO:0000313" key="8">
    <source>
        <dbReference type="EMBL" id="EOH93522.1"/>
    </source>
</evidence>
<dbReference type="Proteomes" id="UP000013782">
    <property type="component" value="Unassembled WGS sequence"/>
</dbReference>
<dbReference type="GO" id="GO:0015074">
    <property type="term" value="P:DNA integration"/>
    <property type="evidence" value="ECO:0007669"/>
    <property type="project" value="InterPro"/>
</dbReference>
<dbReference type="AlphaFoldDB" id="R2SST0"/>
<dbReference type="EMBL" id="AJAQ01000035">
    <property type="protein sequence ID" value="EOH91139.1"/>
    <property type="molecule type" value="Genomic_DNA"/>
</dbReference>
<evidence type="ECO:0000256" key="1">
    <source>
        <dbReference type="ARBA" id="ARBA00008857"/>
    </source>
</evidence>
<dbReference type="InterPro" id="IPR002104">
    <property type="entry name" value="Integrase_catalytic"/>
</dbReference>
<dbReference type="eggNOG" id="COG4974">
    <property type="taxonomic scope" value="Bacteria"/>
</dbReference>
<sequence length="407" mass="47380">MDTDQIVPTMNQLIKKMKGDGYSDNTLDHFLWIGHTFETFCVKRNIQKVNSNEARNFFKESFDFDLDAPNCQLQFTLRRPVLLLFEFYHTGNYLLRHHNTAYTNIPTAFLDFYLEYKDFVDNLITCQKQAKKNKLWTMGKFLLFLDKNRVYSFRELSTTLVHQFINSLESSPNTKDLHRGNLRQAIDWMFDKQICPFSGYSIFPVIHSSQRLSILSYYSKEDMRKAFDVIDINSVQGKLEMAVITTLYYTGIRASDLLEMTFAQLDWENDVFFIRQKKSGEPLTLPLLPEMKFALLDYIKNSRKAVNEDLDHIFLISCAPYHKFSIGGISSIVKRVFLRAEIDITGKHAGAHAMRHSLATNLMQESVPISAISNVLGHKQIRSTEKYLTIDETKLREFSLEVPYVFL</sequence>
<dbReference type="EMBL" id="AJAQ01000001">
    <property type="protein sequence ID" value="EOH97761.1"/>
    <property type="molecule type" value="Genomic_DNA"/>
</dbReference>
<dbReference type="EMBL" id="AJAQ01000046">
    <property type="protein sequence ID" value="EOH87986.1"/>
    <property type="molecule type" value="Genomic_DNA"/>
</dbReference>
<evidence type="ECO:0000313" key="6">
    <source>
        <dbReference type="EMBL" id="EOH91139.1"/>
    </source>
</evidence>